<dbReference type="Pfam" id="PF00117">
    <property type="entry name" value="GATase"/>
    <property type="match status" value="1"/>
</dbReference>
<dbReference type="InterPro" id="IPR029062">
    <property type="entry name" value="Class_I_gatase-like"/>
</dbReference>
<sequence>MVLLIDNYDSFSYNLYQLFGELTKEIRVVRNDELSVEEIAALAPETIILSPGPGRPEAAGVCLEVVSRLKGQVKFLGVCLGHQVICQAYGGQIDYAEELMHGKQSRIKVVADESQLFKNMSASLSVGRYHSLIAKENSLPGELKVTSRTANEEVMSVEDKENKVFGVQFHPESILTPLGKQMIQNFMEV</sequence>
<keyword evidence="1" id="KW-0315">Glutamine amidotransferase</keyword>
<dbReference type="SUPFAM" id="SSF52317">
    <property type="entry name" value="Class I glutamine amidotransferase-like"/>
    <property type="match status" value="1"/>
</dbReference>
<dbReference type="PROSITE" id="PS51273">
    <property type="entry name" value="GATASE_TYPE_1"/>
    <property type="match status" value="1"/>
</dbReference>
<keyword evidence="4" id="KW-1185">Reference proteome</keyword>
<protein>
    <submittedName>
        <fullName evidence="3">Aminodeoxychorismate/anthranilate synthase component II</fullName>
    </submittedName>
</protein>
<dbReference type="CDD" id="cd01743">
    <property type="entry name" value="GATase1_Anthranilate_Synthase"/>
    <property type="match status" value="1"/>
</dbReference>
<dbReference type="InterPro" id="IPR006221">
    <property type="entry name" value="TrpG/PapA_dom"/>
</dbReference>
<dbReference type="PRINTS" id="PR00097">
    <property type="entry name" value="ANTSNTHASEII"/>
</dbReference>
<dbReference type="PRINTS" id="PR00096">
    <property type="entry name" value="GATASE"/>
</dbReference>
<evidence type="ECO:0000259" key="2">
    <source>
        <dbReference type="Pfam" id="PF00117"/>
    </source>
</evidence>
<accession>A0ABT1EIY4</accession>
<dbReference type="NCBIfam" id="TIGR00566">
    <property type="entry name" value="trpG_papA"/>
    <property type="match status" value="1"/>
</dbReference>
<dbReference type="RefSeq" id="WP_262069546.1">
    <property type="nucleotide sequence ID" value="NZ_JAMXOC010000016.1"/>
</dbReference>
<comment type="caution">
    <text evidence="3">The sequence shown here is derived from an EMBL/GenBank/DDBJ whole genome shotgun (WGS) entry which is preliminary data.</text>
</comment>
<dbReference type="PRINTS" id="PR00099">
    <property type="entry name" value="CPSGATASE"/>
</dbReference>
<dbReference type="InterPro" id="IPR017926">
    <property type="entry name" value="GATASE"/>
</dbReference>
<reference evidence="3 4" key="1">
    <citation type="journal article" date="2022" name="Genome Biol. Evol.">
        <title>Host diet, physiology and behaviors set the stage for Lachnospiraceae cladogenesis.</title>
        <authorList>
            <person name="Vera-Ponce De Leon A."/>
            <person name="Schneider M."/>
            <person name="Jahnes B.C."/>
            <person name="Sadowski V."/>
            <person name="Camuy-Velez L.A."/>
            <person name="Duan J."/>
            <person name="Sabree Z.L."/>
        </authorList>
    </citation>
    <scope>NUCLEOTIDE SEQUENCE [LARGE SCALE GENOMIC DNA]</scope>
    <source>
        <strain evidence="3 4">PAL227</strain>
    </source>
</reference>
<dbReference type="PANTHER" id="PTHR43418:SF4">
    <property type="entry name" value="MULTIFUNCTIONAL TRYPTOPHAN BIOSYNTHESIS PROTEIN"/>
    <property type="match status" value="1"/>
</dbReference>
<evidence type="ECO:0000313" key="3">
    <source>
        <dbReference type="EMBL" id="MCP1110665.1"/>
    </source>
</evidence>
<name>A0ABT1EIY4_9FIRM</name>
<dbReference type="PANTHER" id="PTHR43418">
    <property type="entry name" value="MULTIFUNCTIONAL TRYPTOPHAN BIOSYNTHESIS PROTEIN-RELATED"/>
    <property type="match status" value="1"/>
</dbReference>
<evidence type="ECO:0000256" key="1">
    <source>
        <dbReference type="ARBA" id="ARBA00022962"/>
    </source>
</evidence>
<dbReference type="Gene3D" id="3.40.50.880">
    <property type="match status" value="1"/>
</dbReference>
<feature type="domain" description="Glutamine amidotransferase" evidence="2">
    <location>
        <begin position="3"/>
        <end position="187"/>
    </location>
</feature>
<proteinExistence type="predicted"/>
<organism evidence="3 4">
    <name type="scientific">Ohessyouella blattaphilus</name>
    <dbReference type="NCBI Taxonomy" id="2949333"/>
    <lineage>
        <taxon>Bacteria</taxon>
        <taxon>Bacillati</taxon>
        <taxon>Bacillota</taxon>
        <taxon>Clostridia</taxon>
        <taxon>Lachnospirales</taxon>
        <taxon>Lachnospiraceae</taxon>
        <taxon>Ohessyouella</taxon>
    </lineage>
</organism>
<dbReference type="EMBL" id="JAMZFV010000016">
    <property type="protein sequence ID" value="MCP1110665.1"/>
    <property type="molecule type" value="Genomic_DNA"/>
</dbReference>
<dbReference type="InterPro" id="IPR050472">
    <property type="entry name" value="Anth_synth/Amidotransfase"/>
</dbReference>
<dbReference type="Proteomes" id="UP001523565">
    <property type="component" value="Unassembled WGS sequence"/>
</dbReference>
<evidence type="ECO:0000313" key="4">
    <source>
        <dbReference type="Proteomes" id="UP001523565"/>
    </source>
</evidence>
<gene>
    <name evidence="3" type="ORF">NK118_10415</name>
</gene>